<organism evidence="3 4">
    <name type="scientific">Desulfosarcina ovata subsp. sediminis</name>
    <dbReference type="NCBI Taxonomy" id="885957"/>
    <lineage>
        <taxon>Bacteria</taxon>
        <taxon>Pseudomonadati</taxon>
        <taxon>Thermodesulfobacteriota</taxon>
        <taxon>Desulfobacteria</taxon>
        <taxon>Desulfobacterales</taxon>
        <taxon>Desulfosarcinaceae</taxon>
        <taxon>Desulfosarcina</taxon>
    </lineage>
</organism>
<evidence type="ECO:0000313" key="4">
    <source>
        <dbReference type="Proteomes" id="UP000425960"/>
    </source>
</evidence>
<keyword evidence="1" id="KW-0560">Oxidoreductase</keyword>
<name>A0A5K7ZNN6_9BACT</name>
<dbReference type="PANTHER" id="PTHR43762:SF1">
    <property type="entry name" value="D-ARABINONO-1,4-LACTONE OXIDASE"/>
    <property type="match status" value="1"/>
</dbReference>
<dbReference type="Proteomes" id="UP000425960">
    <property type="component" value="Chromosome"/>
</dbReference>
<dbReference type="AlphaFoldDB" id="A0A5K7ZNN6"/>
<sequence length="452" mass="51193">MPSIEHLSGWGNYNKRQCLVQFMSGSVALKNWVTENRDAFIARGYGRSYGDAAVNSYGHVLKQCYRNRFLKFDEESGKLICEAGVSLSEIITVFLPRGWFLPTTPGTKFVSVGGAIAADVHGKNHHVDGSWGTFVHSFELLLPNGEVKHCSRIENKDLFRSTIGGMGLTGIILTAEIQLVPVEAAWVKVDYKRTKDLNDTFATFAEDAAKYRYSVAWIDCVSKGKNMGRSVCMFGNDTDRNEVPDLYRRKPLSVPTKRKKTVLFDFPNWVLNPFSTKVFNSIYYDSNRNCTKVVDYDSFFYPLDSILNWNRIYGKRGFVQYQAFLPPNNAERGYRRILERITNAGFASFLAVFKSCGPGREGLLSFLDEGYTLALDLPNTGENLRALSNELDKIVVKNEGRLYLAKDALTDSTSFAEMYPQLPEFKEIKNRIDPRNQIISEQARRLKIVEGV</sequence>
<dbReference type="RefSeq" id="WP_197910441.1">
    <property type="nucleotide sequence ID" value="NZ_AP021876.1"/>
</dbReference>
<evidence type="ECO:0000256" key="1">
    <source>
        <dbReference type="ARBA" id="ARBA00023002"/>
    </source>
</evidence>
<dbReference type="GO" id="GO:0003885">
    <property type="term" value="F:D-arabinono-1,4-lactone oxidase activity"/>
    <property type="evidence" value="ECO:0007669"/>
    <property type="project" value="InterPro"/>
</dbReference>
<dbReference type="InterPro" id="IPR006094">
    <property type="entry name" value="Oxid_FAD_bind_N"/>
</dbReference>
<accession>A0A5K7ZNN6</accession>
<dbReference type="InterPro" id="IPR010031">
    <property type="entry name" value="FAD_lactone_oxidase-like"/>
</dbReference>
<dbReference type="Pfam" id="PF04030">
    <property type="entry name" value="ALO"/>
    <property type="match status" value="1"/>
</dbReference>
<proteinExistence type="predicted"/>
<dbReference type="SUPFAM" id="SSF56176">
    <property type="entry name" value="FAD-binding/transporter-associated domain-like"/>
    <property type="match status" value="1"/>
</dbReference>
<dbReference type="PROSITE" id="PS51387">
    <property type="entry name" value="FAD_PCMH"/>
    <property type="match status" value="1"/>
</dbReference>
<dbReference type="EMBL" id="AP021876">
    <property type="protein sequence ID" value="BBO81289.1"/>
    <property type="molecule type" value="Genomic_DNA"/>
</dbReference>
<dbReference type="GO" id="GO:0071949">
    <property type="term" value="F:FAD binding"/>
    <property type="evidence" value="ECO:0007669"/>
    <property type="project" value="InterPro"/>
</dbReference>
<dbReference type="InterPro" id="IPR016166">
    <property type="entry name" value="FAD-bd_PCMH"/>
</dbReference>
<dbReference type="GO" id="GO:0016020">
    <property type="term" value="C:membrane"/>
    <property type="evidence" value="ECO:0007669"/>
    <property type="project" value="InterPro"/>
</dbReference>
<gene>
    <name evidence="3" type="ORF">DSCO28_18550</name>
</gene>
<dbReference type="Pfam" id="PF01565">
    <property type="entry name" value="FAD_binding_4"/>
    <property type="match status" value="1"/>
</dbReference>
<reference evidence="3 4" key="1">
    <citation type="submission" date="2019-11" db="EMBL/GenBank/DDBJ databases">
        <title>Comparative genomics of hydrocarbon-degrading Desulfosarcina strains.</title>
        <authorList>
            <person name="Watanabe M."/>
            <person name="Kojima H."/>
            <person name="Fukui M."/>
        </authorList>
    </citation>
    <scope>NUCLEOTIDE SEQUENCE [LARGE SCALE GENOMIC DNA]</scope>
    <source>
        <strain evidence="3 4">28bB2T</strain>
    </source>
</reference>
<dbReference type="PANTHER" id="PTHR43762">
    <property type="entry name" value="L-GULONOLACTONE OXIDASE"/>
    <property type="match status" value="1"/>
</dbReference>
<dbReference type="InterPro" id="IPR007173">
    <property type="entry name" value="ALO_C"/>
</dbReference>
<protein>
    <submittedName>
        <fullName evidence="3">FAD-linked oxidase</fullName>
    </submittedName>
</protein>
<feature type="domain" description="FAD-binding PCMH-type" evidence="2">
    <location>
        <begin position="12"/>
        <end position="182"/>
    </location>
</feature>
<dbReference type="KEGG" id="dov:DSCO28_18550"/>
<dbReference type="InterPro" id="IPR016169">
    <property type="entry name" value="FAD-bd_PCMH_sub2"/>
</dbReference>
<evidence type="ECO:0000313" key="3">
    <source>
        <dbReference type="EMBL" id="BBO81289.1"/>
    </source>
</evidence>
<dbReference type="InterPro" id="IPR036318">
    <property type="entry name" value="FAD-bd_PCMH-like_sf"/>
</dbReference>
<evidence type="ECO:0000259" key="2">
    <source>
        <dbReference type="PROSITE" id="PS51387"/>
    </source>
</evidence>
<dbReference type="Gene3D" id="3.30.465.10">
    <property type="match status" value="1"/>
</dbReference>